<dbReference type="PROSITE" id="PS50181">
    <property type="entry name" value="FBOX"/>
    <property type="match status" value="1"/>
</dbReference>
<evidence type="ECO:0000313" key="3">
    <source>
        <dbReference type="RefSeq" id="XP_025411775.1"/>
    </source>
</evidence>
<dbReference type="Gene3D" id="1.20.1280.50">
    <property type="match status" value="1"/>
</dbReference>
<dbReference type="AlphaFoldDB" id="A0A8B8FN45"/>
<protein>
    <submittedName>
        <fullName evidence="3 4">Uncharacterized protein LOC112684454 isoform X1</fullName>
    </submittedName>
</protein>
<dbReference type="RefSeq" id="XP_025411776.1">
    <property type="nucleotide sequence ID" value="XM_025555991.1"/>
</dbReference>
<dbReference type="Proteomes" id="UP000694846">
    <property type="component" value="Unplaced"/>
</dbReference>
<gene>
    <name evidence="3 4" type="primary">LOC112684454</name>
</gene>
<feature type="domain" description="F-box" evidence="1">
    <location>
        <begin position="1"/>
        <end position="46"/>
    </location>
</feature>
<sequence>MNELPGEILLTIFRKLPAFDFITLLPLVCNRWAKLVASDVYTLKSVVMHHLNSYGVFFFSIKGEAFIDWPSEKFEVYLRAYTQDPLHPLINYCDAFYLCTQFTEIYKHIKTLMISRNLSVYPTEGFTYIKNLTTLVFYEISLNEINKHTLLELGSVYANVNEVIYIKCRISCVLDLKCLHIGFKKLKRLRVDHFRVCDKFLDELLKTHRTLESVRLGHCTIMSDRWIDVLQIRLKGQRSIASLDMHSPYFTEKCVKEFLATDNFFLDKKLLKISFDSALYPFFISIV</sequence>
<dbReference type="SUPFAM" id="SSF52047">
    <property type="entry name" value="RNI-like"/>
    <property type="match status" value="1"/>
</dbReference>
<keyword evidence="2" id="KW-1185">Reference proteome</keyword>
<dbReference type="InterPro" id="IPR032675">
    <property type="entry name" value="LRR_dom_sf"/>
</dbReference>
<proteinExistence type="predicted"/>
<dbReference type="GeneID" id="112684454"/>
<dbReference type="InterPro" id="IPR001810">
    <property type="entry name" value="F-box_dom"/>
</dbReference>
<evidence type="ECO:0000313" key="4">
    <source>
        <dbReference type="RefSeq" id="XP_025411776.1"/>
    </source>
</evidence>
<evidence type="ECO:0000259" key="1">
    <source>
        <dbReference type="PROSITE" id="PS50181"/>
    </source>
</evidence>
<name>A0A8B8FN45_9HEMI</name>
<dbReference type="SUPFAM" id="SSF81383">
    <property type="entry name" value="F-box domain"/>
    <property type="match status" value="1"/>
</dbReference>
<reference evidence="3 4" key="1">
    <citation type="submission" date="2025-04" db="UniProtKB">
        <authorList>
            <consortium name="RefSeq"/>
        </authorList>
    </citation>
    <scope>IDENTIFICATION</scope>
    <source>
        <tissue evidence="3 4">Whole body</tissue>
    </source>
</reference>
<evidence type="ECO:0000313" key="2">
    <source>
        <dbReference type="Proteomes" id="UP000694846"/>
    </source>
</evidence>
<organism evidence="2 3">
    <name type="scientific">Sipha flava</name>
    <name type="common">yellow sugarcane aphid</name>
    <dbReference type="NCBI Taxonomy" id="143950"/>
    <lineage>
        <taxon>Eukaryota</taxon>
        <taxon>Metazoa</taxon>
        <taxon>Ecdysozoa</taxon>
        <taxon>Arthropoda</taxon>
        <taxon>Hexapoda</taxon>
        <taxon>Insecta</taxon>
        <taxon>Pterygota</taxon>
        <taxon>Neoptera</taxon>
        <taxon>Paraneoptera</taxon>
        <taxon>Hemiptera</taxon>
        <taxon>Sternorrhyncha</taxon>
        <taxon>Aphidomorpha</taxon>
        <taxon>Aphidoidea</taxon>
        <taxon>Aphididae</taxon>
        <taxon>Sipha</taxon>
    </lineage>
</organism>
<dbReference type="Gene3D" id="3.80.10.10">
    <property type="entry name" value="Ribonuclease Inhibitor"/>
    <property type="match status" value="1"/>
</dbReference>
<accession>A0A8B8FN45</accession>
<dbReference type="InterPro" id="IPR036047">
    <property type="entry name" value="F-box-like_dom_sf"/>
</dbReference>
<dbReference type="OrthoDB" id="10257471at2759"/>
<dbReference type="Pfam" id="PF12937">
    <property type="entry name" value="F-box-like"/>
    <property type="match status" value="1"/>
</dbReference>
<dbReference type="RefSeq" id="XP_025411775.1">
    <property type="nucleotide sequence ID" value="XM_025555990.1"/>
</dbReference>